<comment type="caution">
    <text evidence="9">The sequence shown here is derived from an EMBL/GenBank/DDBJ whole genome shotgun (WGS) entry which is preliminary data.</text>
</comment>
<dbReference type="SUPFAM" id="SSF53335">
    <property type="entry name" value="S-adenosyl-L-methionine-dependent methyltransferases"/>
    <property type="match status" value="1"/>
</dbReference>
<comment type="function">
    <text evidence="2">Catalyzes the formation of N(7)-methylguanine at position 46 (m7G46) in tRNA.</text>
</comment>
<dbReference type="InterPro" id="IPR001173">
    <property type="entry name" value="Glyco_trans_2-like"/>
</dbReference>
<evidence type="ECO:0000256" key="3">
    <source>
        <dbReference type="ARBA" id="ARBA00011977"/>
    </source>
</evidence>
<evidence type="ECO:0000256" key="7">
    <source>
        <dbReference type="ARBA" id="ARBA00022694"/>
    </source>
</evidence>
<gene>
    <name evidence="9" type="ORF">GCM10017056_48380</name>
</gene>
<dbReference type="CDD" id="cd00761">
    <property type="entry name" value="Glyco_tranf_GTA_type"/>
    <property type="match status" value="1"/>
</dbReference>
<dbReference type="Proteomes" id="UP000626220">
    <property type="component" value="Unassembled WGS sequence"/>
</dbReference>
<keyword evidence="4" id="KW-0489">Methyltransferase</keyword>
<evidence type="ECO:0000256" key="6">
    <source>
        <dbReference type="ARBA" id="ARBA00022691"/>
    </source>
</evidence>
<reference evidence="9" key="2">
    <citation type="submission" date="2020-09" db="EMBL/GenBank/DDBJ databases">
        <authorList>
            <person name="Sun Q."/>
            <person name="Kim S."/>
        </authorList>
    </citation>
    <scope>NUCLEOTIDE SEQUENCE</scope>
    <source>
        <strain evidence="9">KCTC 42650</strain>
    </source>
</reference>
<organism evidence="9 10">
    <name type="scientific">Seohaeicola zhoushanensis</name>
    <dbReference type="NCBI Taxonomy" id="1569283"/>
    <lineage>
        <taxon>Bacteria</taxon>
        <taxon>Pseudomonadati</taxon>
        <taxon>Pseudomonadota</taxon>
        <taxon>Alphaproteobacteria</taxon>
        <taxon>Rhodobacterales</taxon>
        <taxon>Roseobacteraceae</taxon>
        <taxon>Seohaeicola</taxon>
    </lineage>
</organism>
<dbReference type="InterPro" id="IPR006342">
    <property type="entry name" value="FkbM_mtfrase"/>
</dbReference>
<dbReference type="PANTHER" id="PTHR43685">
    <property type="entry name" value="GLYCOSYLTRANSFERASE"/>
    <property type="match status" value="1"/>
</dbReference>
<proteinExistence type="predicted"/>
<dbReference type="InterPro" id="IPR029063">
    <property type="entry name" value="SAM-dependent_MTases_sf"/>
</dbReference>
<evidence type="ECO:0000256" key="5">
    <source>
        <dbReference type="ARBA" id="ARBA00022679"/>
    </source>
</evidence>
<dbReference type="GO" id="GO:0008176">
    <property type="term" value="F:tRNA (guanine(46)-N7)-methyltransferase activity"/>
    <property type="evidence" value="ECO:0007669"/>
    <property type="project" value="UniProtKB-EC"/>
</dbReference>
<dbReference type="Pfam" id="PF02390">
    <property type="entry name" value="Methyltransf_4"/>
    <property type="match status" value="1"/>
</dbReference>
<dbReference type="EC" id="2.1.1.33" evidence="3"/>
<evidence type="ECO:0000313" key="9">
    <source>
        <dbReference type="EMBL" id="GHF71820.1"/>
    </source>
</evidence>
<reference evidence="9" key="1">
    <citation type="journal article" date="2014" name="Int. J. Syst. Evol. Microbiol.">
        <title>Complete genome sequence of Corynebacterium casei LMG S-19264T (=DSM 44701T), isolated from a smear-ripened cheese.</title>
        <authorList>
            <consortium name="US DOE Joint Genome Institute (JGI-PGF)"/>
            <person name="Walter F."/>
            <person name="Albersmeier A."/>
            <person name="Kalinowski J."/>
            <person name="Ruckert C."/>
        </authorList>
    </citation>
    <scope>NUCLEOTIDE SEQUENCE</scope>
    <source>
        <strain evidence="9">KCTC 42650</strain>
    </source>
</reference>
<dbReference type="CDD" id="cd02440">
    <property type="entry name" value="AdoMet_MTases"/>
    <property type="match status" value="1"/>
</dbReference>
<dbReference type="Gene3D" id="3.90.550.10">
    <property type="entry name" value="Spore Coat Polysaccharide Biosynthesis Protein SpsA, Chain A"/>
    <property type="match status" value="1"/>
</dbReference>
<dbReference type="InterPro" id="IPR050834">
    <property type="entry name" value="Glycosyltransf_2"/>
</dbReference>
<name>A0A8J3MB07_9RHOB</name>
<dbReference type="InterPro" id="IPR029044">
    <property type="entry name" value="Nucleotide-diphossugar_trans"/>
</dbReference>
<accession>A0A8J3MB07</accession>
<keyword evidence="10" id="KW-1185">Reference proteome</keyword>
<evidence type="ECO:0000259" key="8">
    <source>
        <dbReference type="Pfam" id="PF00535"/>
    </source>
</evidence>
<feature type="domain" description="Glycosyltransferase 2-like" evidence="8">
    <location>
        <begin position="265"/>
        <end position="370"/>
    </location>
</feature>
<dbReference type="RefSeq" id="WP_189682711.1">
    <property type="nucleotide sequence ID" value="NZ_BNCJ01000029.1"/>
</dbReference>
<evidence type="ECO:0000313" key="10">
    <source>
        <dbReference type="Proteomes" id="UP000626220"/>
    </source>
</evidence>
<dbReference type="Pfam" id="PF00535">
    <property type="entry name" value="Glycos_transf_2"/>
    <property type="match status" value="1"/>
</dbReference>
<dbReference type="SUPFAM" id="SSF53448">
    <property type="entry name" value="Nucleotide-diphospho-sugar transferases"/>
    <property type="match status" value="1"/>
</dbReference>
<dbReference type="NCBIfam" id="TIGR01444">
    <property type="entry name" value="fkbM_fam"/>
    <property type="match status" value="1"/>
</dbReference>
<dbReference type="PANTHER" id="PTHR43685:SF2">
    <property type="entry name" value="GLYCOSYLTRANSFERASE 2-LIKE DOMAIN-CONTAINING PROTEIN"/>
    <property type="match status" value="1"/>
</dbReference>
<keyword evidence="6" id="KW-0949">S-adenosyl-L-methionine</keyword>
<dbReference type="EMBL" id="BNCJ01000029">
    <property type="protein sequence ID" value="GHF71820.1"/>
    <property type="molecule type" value="Genomic_DNA"/>
</dbReference>
<dbReference type="AlphaFoldDB" id="A0A8J3MB07"/>
<comment type="catalytic activity">
    <reaction evidence="1">
        <text>guanosine(46) in tRNA + S-adenosyl-L-methionine = N(7)-methylguanosine(46) in tRNA + S-adenosyl-L-homocysteine</text>
        <dbReference type="Rhea" id="RHEA:42708"/>
        <dbReference type="Rhea" id="RHEA-COMP:10188"/>
        <dbReference type="Rhea" id="RHEA-COMP:10189"/>
        <dbReference type="ChEBI" id="CHEBI:57856"/>
        <dbReference type="ChEBI" id="CHEBI:59789"/>
        <dbReference type="ChEBI" id="CHEBI:74269"/>
        <dbReference type="ChEBI" id="CHEBI:74480"/>
        <dbReference type="EC" id="2.1.1.33"/>
    </reaction>
</comment>
<sequence>MIPKLDVAARDETGVFVDVNAFGSNVRLEAARDSVAVAQRLRELKEDYERFLASRVLPKTGLCTDLGAGEGWFALPFATAFPGWRVIAFESDTDAFARLQANVERLGLENVTCINASLHPDLEPATGESRIPGSTELPKSLKKALARPVMGTFTPVLAFAPRVAPANGAKDQTVSCPALPVDILAKLVPDLVKLDAPGCEKAIARTLREVPVGFLTGRLYSYVPSRLFHPADAAGAREFYLTYGEYALRRDYEDNFPTRRPRLDVVVAMYNTRDYILECIDSVLADGNPDINVIVVDDGSTDGCGALVASRFAGNDRVRLLYKANGGCASARNYGRRYSDATHIAFIDADDRVDPGMFTALLEVARYTGAFVTEAEFAFLTLEEETGSEVLTLSYETSTYPLPGDKGVGPHEFFWISGQAIAAGQPTIWRRVHRRDFLDRKNIWFPEHVRAFDDQIFQLMVAHYSGSLAHLKGHAYHYRQHPAQDIKQGDERHFYSFNMFRKLFLRALDEHWPDITPLARSLLNTMAWSYGGLRDDLKMTYQEGAAKFLAIVSKTFDHVFTPQELSSVGIEGLDFLVDRHLKAIHDQPANYGFMRLESWRWQPEFLRMMQAVKSGD</sequence>
<keyword evidence="5" id="KW-0808">Transferase</keyword>
<evidence type="ECO:0000256" key="2">
    <source>
        <dbReference type="ARBA" id="ARBA00003015"/>
    </source>
</evidence>
<dbReference type="InterPro" id="IPR003358">
    <property type="entry name" value="tRNA_(Gua-N-7)_MeTrfase_Trmb"/>
</dbReference>
<dbReference type="Gene3D" id="3.40.50.150">
    <property type="entry name" value="Vaccinia Virus protein VP39"/>
    <property type="match status" value="1"/>
</dbReference>
<protein>
    <recommendedName>
        <fullName evidence="3">tRNA (guanine(46)-N(7))-methyltransferase</fullName>
        <ecNumber evidence="3">2.1.1.33</ecNumber>
    </recommendedName>
</protein>
<keyword evidence="7" id="KW-0819">tRNA processing</keyword>
<evidence type="ECO:0000256" key="4">
    <source>
        <dbReference type="ARBA" id="ARBA00022603"/>
    </source>
</evidence>
<evidence type="ECO:0000256" key="1">
    <source>
        <dbReference type="ARBA" id="ARBA00000142"/>
    </source>
</evidence>